<dbReference type="SUPFAM" id="SSF54495">
    <property type="entry name" value="UBC-like"/>
    <property type="match status" value="1"/>
</dbReference>
<evidence type="ECO:0000313" key="2">
    <source>
        <dbReference type="EMBL" id="VDK20373.1"/>
    </source>
</evidence>
<evidence type="ECO:0000313" key="3">
    <source>
        <dbReference type="Proteomes" id="UP000282613"/>
    </source>
</evidence>
<feature type="compositionally biased region" description="Basic residues" evidence="1">
    <location>
        <begin position="117"/>
        <end position="127"/>
    </location>
</feature>
<reference evidence="4" key="1">
    <citation type="submission" date="2017-02" db="UniProtKB">
        <authorList>
            <consortium name="WormBaseParasite"/>
        </authorList>
    </citation>
    <scope>IDENTIFICATION</scope>
</reference>
<keyword evidence="3" id="KW-1185">Reference proteome</keyword>
<dbReference type="AlphaFoldDB" id="A0A0R3VSM4"/>
<feature type="compositionally biased region" description="Basic and acidic residues" evidence="1">
    <location>
        <begin position="97"/>
        <end position="116"/>
    </location>
</feature>
<evidence type="ECO:0000313" key="4">
    <source>
        <dbReference type="WBParaSite" id="TASK_0000017401-mRNA-1"/>
    </source>
</evidence>
<proteinExistence type="predicted"/>
<dbReference type="STRING" id="60517.A0A0R3VSM4"/>
<sequence>MDYCLFPGDPSSRIRKEFNDIQQDKFEYFSITLPDPKNAILSLMAFPMAENAVNPQIALMMENSREKFEARAREWTDRYAWIAEVRPEQSPPSDPANSDKGKKSKAGKENESDKKSKGSKSSKKGKK</sequence>
<dbReference type="Proteomes" id="UP000282613">
    <property type="component" value="Unassembled WGS sequence"/>
</dbReference>
<reference evidence="2 3" key="2">
    <citation type="submission" date="2018-11" db="EMBL/GenBank/DDBJ databases">
        <authorList>
            <consortium name="Pathogen Informatics"/>
        </authorList>
    </citation>
    <scope>NUCLEOTIDE SEQUENCE [LARGE SCALE GENOMIC DNA]</scope>
</reference>
<organism evidence="4">
    <name type="scientific">Taenia asiatica</name>
    <name type="common">Asian tapeworm</name>
    <dbReference type="NCBI Taxonomy" id="60517"/>
    <lineage>
        <taxon>Eukaryota</taxon>
        <taxon>Metazoa</taxon>
        <taxon>Spiralia</taxon>
        <taxon>Lophotrochozoa</taxon>
        <taxon>Platyhelminthes</taxon>
        <taxon>Cestoda</taxon>
        <taxon>Eucestoda</taxon>
        <taxon>Cyclophyllidea</taxon>
        <taxon>Taeniidae</taxon>
        <taxon>Taenia</taxon>
    </lineage>
</organism>
<dbReference type="InterPro" id="IPR016135">
    <property type="entry name" value="UBQ-conjugating_enzyme/RWD"/>
</dbReference>
<gene>
    <name evidence="2" type="ORF">TASK_LOCUS175</name>
</gene>
<protein>
    <submittedName>
        <fullName evidence="4">UBC core domain-containing protein</fullName>
    </submittedName>
</protein>
<name>A0A0R3VSM4_TAEAS</name>
<feature type="region of interest" description="Disordered" evidence="1">
    <location>
        <begin position="84"/>
        <end position="127"/>
    </location>
</feature>
<dbReference type="EMBL" id="UYRS01000017">
    <property type="protein sequence ID" value="VDK20373.1"/>
    <property type="molecule type" value="Genomic_DNA"/>
</dbReference>
<dbReference type="Gene3D" id="3.10.110.10">
    <property type="entry name" value="Ubiquitin Conjugating Enzyme"/>
    <property type="match status" value="1"/>
</dbReference>
<evidence type="ECO:0000256" key="1">
    <source>
        <dbReference type="SAM" id="MobiDB-lite"/>
    </source>
</evidence>
<dbReference type="WBParaSite" id="TASK_0000017401-mRNA-1">
    <property type="protein sequence ID" value="TASK_0000017401-mRNA-1"/>
    <property type="gene ID" value="TASK_0000017401"/>
</dbReference>
<accession>A0A0R3VSM4</accession>
<dbReference type="OrthoDB" id="9973183at2759"/>